<evidence type="ECO:0000313" key="5">
    <source>
        <dbReference type="Proteomes" id="UP000762676"/>
    </source>
</evidence>
<keyword evidence="4" id="KW-0675">Receptor</keyword>
<dbReference type="EMBL" id="BMAT01000426">
    <property type="protein sequence ID" value="GFR66052.1"/>
    <property type="molecule type" value="Genomic_DNA"/>
</dbReference>
<feature type="transmembrane region" description="Helical" evidence="3">
    <location>
        <begin position="504"/>
        <end position="524"/>
    </location>
</feature>
<dbReference type="PANTHER" id="PTHR10582">
    <property type="entry name" value="TRANSIENT RECEPTOR POTENTIAL ION CHANNEL PROTEIN"/>
    <property type="match status" value="1"/>
</dbReference>
<protein>
    <submittedName>
        <fullName evidence="4">Transient receptor potential cation channel subfamily V member 3-like</fullName>
    </submittedName>
</protein>
<dbReference type="GO" id="GO:0005886">
    <property type="term" value="C:plasma membrane"/>
    <property type="evidence" value="ECO:0007669"/>
    <property type="project" value="TreeGrafter"/>
</dbReference>
<keyword evidence="5" id="KW-1185">Reference proteome</keyword>
<dbReference type="InterPro" id="IPR024862">
    <property type="entry name" value="TRPV"/>
</dbReference>
<keyword evidence="3" id="KW-0472">Membrane</keyword>
<keyword evidence="3" id="KW-1133">Transmembrane helix</keyword>
<name>A0AAV4EY33_9GAST</name>
<dbReference type="Proteomes" id="UP000762676">
    <property type="component" value="Unassembled WGS sequence"/>
</dbReference>
<dbReference type="PANTHER" id="PTHR10582:SF2">
    <property type="entry name" value="INACTIVE"/>
    <property type="match status" value="1"/>
</dbReference>
<comment type="caution">
    <text evidence="4">The sequence shown here is derived from an EMBL/GenBank/DDBJ whole genome shotgun (WGS) entry which is preliminary data.</text>
</comment>
<feature type="compositionally biased region" description="Basic and acidic residues" evidence="2">
    <location>
        <begin position="1108"/>
        <end position="1120"/>
    </location>
</feature>
<evidence type="ECO:0000256" key="1">
    <source>
        <dbReference type="ARBA" id="ARBA00022737"/>
    </source>
</evidence>
<feature type="compositionally biased region" description="Low complexity" evidence="2">
    <location>
        <begin position="880"/>
        <end position="909"/>
    </location>
</feature>
<feature type="transmembrane region" description="Helical" evidence="3">
    <location>
        <begin position="462"/>
        <end position="483"/>
    </location>
</feature>
<evidence type="ECO:0000313" key="4">
    <source>
        <dbReference type="EMBL" id="GFR66052.1"/>
    </source>
</evidence>
<dbReference type="GO" id="GO:0098703">
    <property type="term" value="P:calcium ion import across plasma membrane"/>
    <property type="evidence" value="ECO:0007669"/>
    <property type="project" value="TreeGrafter"/>
</dbReference>
<feature type="transmembrane region" description="Helical" evidence="3">
    <location>
        <begin position="390"/>
        <end position="412"/>
    </location>
</feature>
<feature type="region of interest" description="Disordered" evidence="2">
    <location>
        <begin position="920"/>
        <end position="939"/>
    </location>
</feature>
<organism evidence="4 5">
    <name type="scientific">Elysia marginata</name>
    <dbReference type="NCBI Taxonomy" id="1093978"/>
    <lineage>
        <taxon>Eukaryota</taxon>
        <taxon>Metazoa</taxon>
        <taxon>Spiralia</taxon>
        <taxon>Lophotrochozoa</taxon>
        <taxon>Mollusca</taxon>
        <taxon>Gastropoda</taxon>
        <taxon>Heterobranchia</taxon>
        <taxon>Euthyneura</taxon>
        <taxon>Panpulmonata</taxon>
        <taxon>Sacoglossa</taxon>
        <taxon>Placobranchoidea</taxon>
        <taxon>Plakobranchidae</taxon>
        <taxon>Elysia</taxon>
    </lineage>
</organism>
<feature type="compositionally biased region" description="Basic and acidic residues" evidence="2">
    <location>
        <begin position="1189"/>
        <end position="1202"/>
    </location>
</feature>
<dbReference type="SUPFAM" id="SSF48403">
    <property type="entry name" value="Ankyrin repeat"/>
    <property type="match status" value="1"/>
</dbReference>
<feature type="transmembrane region" description="Helical" evidence="3">
    <location>
        <begin position="570"/>
        <end position="592"/>
    </location>
</feature>
<reference evidence="4 5" key="1">
    <citation type="journal article" date="2021" name="Elife">
        <title>Chloroplast acquisition without the gene transfer in kleptoplastic sea slugs, Plakobranchus ocellatus.</title>
        <authorList>
            <person name="Maeda T."/>
            <person name="Takahashi S."/>
            <person name="Yoshida T."/>
            <person name="Shimamura S."/>
            <person name="Takaki Y."/>
            <person name="Nagai Y."/>
            <person name="Toyoda A."/>
            <person name="Suzuki Y."/>
            <person name="Arimoto A."/>
            <person name="Ishii H."/>
            <person name="Satoh N."/>
            <person name="Nishiyama T."/>
            <person name="Hasebe M."/>
            <person name="Maruyama T."/>
            <person name="Minagawa J."/>
            <person name="Obokata J."/>
            <person name="Shigenobu S."/>
        </authorList>
    </citation>
    <scope>NUCLEOTIDE SEQUENCE [LARGE SCALE GENOMIC DNA]</scope>
</reference>
<feature type="compositionally biased region" description="Basic residues" evidence="2">
    <location>
        <begin position="792"/>
        <end position="801"/>
    </location>
</feature>
<gene>
    <name evidence="4" type="ORF">ElyMa_000218000</name>
</gene>
<keyword evidence="1" id="KW-0677">Repeat</keyword>
<feature type="transmembrane region" description="Helical" evidence="3">
    <location>
        <begin position="631"/>
        <end position="654"/>
    </location>
</feature>
<feature type="region of interest" description="Disordered" evidence="2">
    <location>
        <begin position="792"/>
        <end position="818"/>
    </location>
</feature>
<feature type="compositionally biased region" description="Polar residues" evidence="2">
    <location>
        <begin position="923"/>
        <end position="939"/>
    </location>
</feature>
<dbReference type="AlphaFoldDB" id="A0AAV4EY33"/>
<dbReference type="Gene3D" id="1.25.40.20">
    <property type="entry name" value="Ankyrin repeat-containing domain"/>
    <property type="match status" value="1"/>
</dbReference>
<feature type="compositionally biased region" description="Basic and acidic residues" evidence="2">
    <location>
        <begin position="1135"/>
        <end position="1149"/>
    </location>
</feature>
<evidence type="ECO:0000256" key="2">
    <source>
        <dbReference type="SAM" id="MobiDB-lite"/>
    </source>
</evidence>
<feature type="region of interest" description="Disordered" evidence="2">
    <location>
        <begin position="1104"/>
        <end position="1149"/>
    </location>
</feature>
<dbReference type="GO" id="GO:0005262">
    <property type="term" value="F:calcium channel activity"/>
    <property type="evidence" value="ECO:0007669"/>
    <property type="project" value="TreeGrafter"/>
</dbReference>
<evidence type="ECO:0000256" key="3">
    <source>
        <dbReference type="SAM" id="Phobius"/>
    </source>
</evidence>
<accession>A0AAV4EY33</accession>
<proteinExistence type="predicted"/>
<sequence length="1238" mass="139511">MDAIDYVTTLSEIEKMSNGANLVRDFLEKYPENFIDTLRSWIQYGEERCSMCMLMVYILKYENGGTLLTMGSDQPILHLAATFHDCQRLVINLLEAEPRLAGQIRQGPHLGLTPLHIIVSKGDIKTTAYLKTMETSDARRSVSQLAVGSRFKGTVLMGETALSAAILKFVPKEISSDTQDLLLLAKVLLAKGAAFDDQNSQGDTVIHTLIRYAHLYPERREQVLEMMAEIQSYLLTPNSKDSKTRGRLYARRVWFCQNMAEMTALQLAATLGEHEIVCFIMELQWIYRTLHDYDGIFETNKYDITEIDTLAKIEWCKNVEKNTSQLLYERESLFTRLKRLFLCHDSVVARRSTPAILEVICEVEVEAACNIISTPVVNKLIAAKWRKYKLWFYCWATFYILSLLFLSVYSSIKFQYVHSLSRNANNNQTVNDSFSGNVSEISAASVKFSPDPLSSPSEMQKIVINAGCFFALSFSILSIYLEFVRSIVQLKPWNLLLVHHNGSYRLLLLLNALALGVDSVWFLVSPATNIKTPMVLALLFGWWFSTFFLRPFKKFSFFTVMLMKVLLGDMLRFFTIIIIALVSFTMAMHLLFLHSQSLPKEFESLPLGCLTMFKLMLGLTDLEILEHADPVWLAVTLFVIYVLLTYVLLINSLIAMMSNTCSEIAGQKSNQWMIQRLSVILFIENMMLCGLVRTSGKKNYFRKNDEGDELEARYVIEDTKLSMLDGGGNLGHDIQSKGHYVSSFGPRRPLSSVEDLWSLSDIDNLSNTSKKSDGRESNLSLAESFVNNVGKKYRQASRKSRSSLPMAHDDSISSQSSFWSREEPKGLYKMFRRFTNTKRKLKSNDGKHVSSRGSEPSDESDNENLICNPNRPLKSILSKPKTSLTNLPTSSSTLPMQSLSSESPEMEMSVADDKAIVKRESVDQSQNERASPEPITSQNLTGKFTRDIEDEVSNSQISNATLSEYIGDNVAQPIRERNLDTLRPKTDDNVESMRTSINDDQSSSGVPNHTIETLPDYLTGTFRHRHDSATEISKSTTEAETVELGTLSETILPRPQRQLIEAHAPDSTAFSTIERRLSEDSAQQFVFIDEGVREDGSLFANNSLKVDSSNKPDPLLKGDDANVEPLNNNVVPLDTTREPRASSDRRDSSAEQIFTEITEDENHGEAGYAHASASATDPQWAALMQSIRTLDREKSTHPTDRKKSSKSISDIKQRRNAFIKGLGSSHDYGGFGDSEDFN</sequence>
<feature type="compositionally biased region" description="Low complexity" evidence="2">
    <location>
        <begin position="1123"/>
        <end position="1133"/>
    </location>
</feature>
<keyword evidence="3" id="KW-0812">Transmembrane</keyword>
<feature type="region of interest" description="Disordered" evidence="2">
    <location>
        <begin position="1186"/>
        <end position="1212"/>
    </location>
</feature>
<feature type="transmembrane region" description="Helical" evidence="3">
    <location>
        <begin position="674"/>
        <end position="692"/>
    </location>
</feature>
<dbReference type="InterPro" id="IPR036770">
    <property type="entry name" value="Ankyrin_rpt-contain_sf"/>
</dbReference>
<feature type="transmembrane region" description="Helical" evidence="3">
    <location>
        <begin position="530"/>
        <end position="549"/>
    </location>
</feature>
<feature type="region of interest" description="Disordered" evidence="2">
    <location>
        <begin position="839"/>
        <end position="910"/>
    </location>
</feature>